<proteinExistence type="predicted"/>
<organism evidence="1 2">
    <name type="scientific">Diabrotica balteata</name>
    <name type="common">Banded cucumber beetle</name>
    <dbReference type="NCBI Taxonomy" id="107213"/>
    <lineage>
        <taxon>Eukaryota</taxon>
        <taxon>Metazoa</taxon>
        <taxon>Ecdysozoa</taxon>
        <taxon>Arthropoda</taxon>
        <taxon>Hexapoda</taxon>
        <taxon>Insecta</taxon>
        <taxon>Pterygota</taxon>
        <taxon>Neoptera</taxon>
        <taxon>Endopterygota</taxon>
        <taxon>Coleoptera</taxon>
        <taxon>Polyphaga</taxon>
        <taxon>Cucujiformia</taxon>
        <taxon>Chrysomeloidea</taxon>
        <taxon>Chrysomelidae</taxon>
        <taxon>Galerucinae</taxon>
        <taxon>Diabroticina</taxon>
        <taxon>Diabroticites</taxon>
        <taxon>Diabrotica</taxon>
    </lineage>
</organism>
<sequence length="66" mass="7778">MKKLLISKDLSLPLKLRLVKGYVFPILLYAVETRTLTETLTRKLEAFELWVCRRILRISWTNMSPA</sequence>
<gene>
    <name evidence="1" type="ORF">DIABBA_LOCUS3615</name>
</gene>
<protein>
    <submittedName>
        <fullName evidence="1">Uncharacterized protein</fullName>
    </submittedName>
</protein>
<keyword evidence="2" id="KW-1185">Reference proteome</keyword>
<dbReference type="AlphaFoldDB" id="A0A9N9SV28"/>
<evidence type="ECO:0000313" key="2">
    <source>
        <dbReference type="Proteomes" id="UP001153709"/>
    </source>
</evidence>
<dbReference type="OrthoDB" id="425681at2759"/>
<evidence type="ECO:0000313" key="1">
    <source>
        <dbReference type="EMBL" id="CAG9829854.1"/>
    </source>
</evidence>
<dbReference type="EMBL" id="OU898277">
    <property type="protein sequence ID" value="CAG9829854.1"/>
    <property type="molecule type" value="Genomic_DNA"/>
</dbReference>
<name>A0A9N9SV28_DIABA</name>
<dbReference type="Proteomes" id="UP001153709">
    <property type="component" value="Chromosome 2"/>
</dbReference>
<reference evidence="1" key="1">
    <citation type="submission" date="2022-01" db="EMBL/GenBank/DDBJ databases">
        <authorList>
            <person name="King R."/>
        </authorList>
    </citation>
    <scope>NUCLEOTIDE SEQUENCE</scope>
</reference>
<accession>A0A9N9SV28</accession>